<evidence type="ECO:0000313" key="4">
    <source>
        <dbReference type="Proteomes" id="UP000278351"/>
    </source>
</evidence>
<keyword evidence="4" id="KW-1185">Reference proteome</keyword>
<reference evidence="3 4" key="1">
    <citation type="submission" date="2018-11" db="EMBL/GenBank/DDBJ databases">
        <title>Chitinophaga lutea sp.nov., isolate from arsenic contaminated soil.</title>
        <authorList>
            <person name="Zong Y."/>
        </authorList>
    </citation>
    <scope>NUCLEOTIDE SEQUENCE [LARGE SCALE GENOMIC DNA]</scope>
    <source>
        <strain evidence="3 4">ZY74</strain>
    </source>
</reference>
<dbReference type="OrthoDB" id="265974at2"/>
<dbReference type="Proteomes" id="UP000278351">
    <property type="component" value="Unassembled WGS sequence"/>
</dbReference>
<feature type="signal peptide" evidence="1">
    <location>
        <begin position="1"/>
        <end position="21"/>
    </location>
</feature>
<dbReference type="Pfam" id="PF16227">
    <property type="entry name" value="DUF4886"/>
    <property type="match status" value="1"/>
</dbReference>
<organism evidence="3 4">
    <name type="scientific">Chitinophaga lutea</name>
    <dbReference type="NCBI Taxonomy" id="2488634"/>
    <lineage>
        <taxon>Bacteria</taxon>
        <taxon>Pseudomonadati</taxon>
        <taxon>Bacteroidota</taxon>
        <taxon>Chitinophagia</taxon>
        <taxon>Chitinophagales</taxon>
        <taxon>Chitinophagaceae</taxon>
        <taxon>Chitinophaga</taxon>
    </lineage>
</organism>
<evidence type="ECO:0000256" key="1">
    <source>
        <dbReference type="SAM" id="SignalP"/>
    </source>
</evidence>
<keyword evidence="1" id="KW-0732">Signal</keyword>
<dbReference type="EMBL" id="RPDH01000003">
    <property type="protein sequence ID" value="RPE05443.1"/>
    <property type="molecule type" value="Genomic_DNA"/>
</dbReference>
<dbReference type="InterPro" id="IPR032616">
    <property type="entry name" value="DUF4886"/>
</dbReference>
<feature type="domain" description="DUF4886" evidence="2">
    <location>
        <begin position="29"/>
        <end position="189"/>
    </location>
</feature>
<evidence type="ECO:0000259" key="2">
    <source>
        <dbReference type="Pfam" id="PF16227"/>
    </source>
</evidence>
<evidence type="ECO:0000313" key="3">
    <source>
        <dbReference type="EMBL" id="RPE05443.1"/>
    </source>
</evidence>
<dbReference type="InterPro" id="IPR036514">
    <property type="entry name" value="SGNH_hydro_sf"/>
</dbReference>
<comment type="caution">
    <text evidence="3">The sequence shown here is derived from an EMBL/GenBank/DDBJ whole genome shotgun (WGS) entry which is preliminary data.</text>
</comment>
<dbReference type="RefSeq" id="WP_123849088.1">
    <property type="nucleotide sequence ID" value="NZ_RPDH01000003.1"/>
</dbReference>
<feature type="chain" id="PRO_5018107589" evidence="1">
    <location>
        <begin position="22"/>
        <end position="287"/>
    </location>
</feature>
<protein>
    <submittedName>
        <fullName evidence="3">DUF4886 domain-containing protein</fullName>
    </submittedName>
</protein>
<dbReference type="SUPFAM" id="SSF52266">
    <property type="entry name" value="SGNH hydrolase"/>
    <property type="match status" value="1"/>
</dbReference>
<dbReference type="Gene3D" id="3.40.50.1110">
    <property type="entry name" value="SGNH hydrolase"/>
    <property type="match status" value="1"/>
</dbReference>
<gene>
    <name evidence="3" type="ORF">EGT74_23955</name>
</gene>
<accession>A0A3N4P9V7</accession>
<sequence>MLQRFRICLYVLLSICLTVQAQNGKKTRLFIIGNSFSGNAASFLPQLAKEGGIDLEIGRAELGGCSLERHWKLAEADEKAYKGKSLREMLGEGSWDMVTIQQYSLLSGDPATYQPYARQLVALIKSLQPKAKIYIHQTWAYRNDAEAFGKIKGEERAKTAQEMHRHVRAAYHRIAKELGLTVIPTGDAFRAMDDDKTWGYKRDAAYDFATPKPPQLPDQTNSLHVGYKWNNDKLTFDANHANTAGCYLGSLVWYRTLLGGNVKEVKFKPVPVSDAMAAEFRKVVAAL</sequence>
<dbReference type="AlphaFoldDB" id="A0A3N4P9V7"/>
<dbReference type="GO" id="GO:0016788">
    <property type="term" value="F:hydrolase activity, acting on ester bonds"/>
    <property type="evidence" value="ECO:0007669"/>
    <property type="project" value="UniProtKB-ARBA"/>
</dbReference>
<proteinExistence type="predicted"/>
<name>A0A3N4P9V7_9BACT</name>